<gene>
    <name evidence="1" type="ORF">A1O3_08177</name>
</gene>
<name>W9XHB9_9EURO</name>
<protein>
    <submittedName>
        <fullName evidence="1">Uncharacterized protein</fullName>
    </submittedName>
</protein>
<dbReference type="EMBL" id="AMGY01000007">
    <property type="protein sequence ID" value="EXJ79892.1"/>
    <property type="molecule type" value="Genomic_DNA"/>
</dbReference>
<proteinExistence type="predicted"/>
<evidence type="ECO:0000313" key="1">
    <source>
        <dbReference type="EMBL" id="EXJ79892.1"/>
    </source>
</evidence>
<sequence>MPGYKFKGEGLCDELFAGISQTLDEAGVPSILWSEYLLTLYGVPTVYWSADFIVPDDKISTAYEALREAGFPECSQFADCRLCDKTSRKYWPVPPAHLHRDDFEVISLFKKSETLWNLSSFEVDRSNGELMFASDPLLPHTKQGVGRMTGFAPDLHPVRIPTPAYGTEAVIKLSFRDEEVDYAWDILYGYMAEYVDRSDILDSQKDLKPEFRPLMRWLNSTGLTPAEDINADGKCISKLAMFKKLEDILKSQNELKPPLV</sequence>
<dbReference type="eggNOG" id="ENOG502SNZF">
    <property type="taxonomic scope" value="Eukaryota"/>
</dbReference>
<dbReference type="HOGENOM" id="CLU_075141_0_0_1"/>
<dbReference type="RefSeq" id="XP_007736466.1">
    <property type="nucleotide sequence ID" value="XM_007738276.1"/>
</dbReference>
<comment type="caution">
    <text evidence="1">The sequence shown here is derived from an EMBL/GenBank/DDBJ whole genome shotgun (WGS) entry which is preliminary data.</text>
</comment>
<dbReference type="GeneID" id="19172266"/>
<dbReference type="OrthoDB" id="4499271at2759"/>
<evidence type="ECO:0000313" key="2">
    <source>
        <dbReference type="Proteomes" id="UP000019478"/>
    </source>
</evidence>
<keyword evidence="2" id="KW-1185">Reference proteome</keyword>
<reference evidence="1 2" key="1">
    <citation type="submission" date="2013-03" db="EMBL/GenBank/DDBJ databases">
        <title>The Genome Sequence of Capronia epimyces CBS 606.96.</title>
        <authorList>
            <consortium name="The Broad Institute Genomics Platform"/>
            <person name="Cuomo C."/>
            <person name="de Hoog S."/>
            <person name="Gorbushina A."/>
            <person name="Walker B."/>
            <person name="Young S.K."/>
            <person name="Zeng Q."/>
            <person name="Gargeya S."/>
            <person name="Fitzgerald M."/>
            <person name="Haas B."/>
            <person name="Abouelleil A."/>
            <person name="Allen A.W."/>
            <person name="Alvarado L."/>
            <person name="Arachchi H.M."/>
            <person name="Berlin A.M."/>
            <person name="Chapman S.B."/>
            <person name="Gainer-Dewar J."/>
            <person name="Goldberg J."/>
            <person name="Griggs A."/>
            <person name="Gujja S."/>
            <person name="Hansen M."/>
            <person name="Howarth C."/>
            <person name="Imamovic A."/>
            <person name="Ireland A."/>
            <person name="Larimer J."/>
            <person name="McCowan C."/>
            <person name="Murphy C."/>
            <person name="Pearson M."/>
            <person name="Poon T.W."/>
            <person name="Priest M."/>
            <person name="Roberts A."/>
            <person name="Saif S."/>
            <person name="Shea T."/>
            <person name="Sisk P."/>
            <person name="Sykes S."/>
            <person name="Wortman J."/>
            <person name="Nusbaum C."/>
            <person name="Birren B."/>
        </authorList>
    </citation>
    <scope>NUCLEOTIDE SEQUENCE [LARGE SCALE GENOMIC DNA]</scope>
    <source>
        <strain evidence="1 2">CBS 606.96</strain>
    </source>
</reference>
<accession>W9XHB9</accession>
<dbReference type="AlphaFoldDB" id="W9XHB9"/>
<organism evidence="1 2">
    <name type="scientific">Capronia epimyces CBS 606.96</name>
    <dbReference type="NCBI Taxonomy" id="1182542"/>
    <lineage>
        <taxon>Eukaryota</taxon>
        <taxon>Fungi</taxon>
        <taxon>Dikarya</taxon>
        <taxon>Ascomycota</taxon>
        <taxon>Pezizomycotina</taxon>
        <taxon>Eurotiomycetes</taxon>
        <taxon>Chaetothyriomycetidae</taxon>
        <taxon>Chaetothyriales</taxon>
        <taxon>Herpotrichiellaceae</taxon>
        <taxon>Capronia</taxon>
    </lineage>
</organism>
<dbReference type="Proteomes" id="UP000019478">
    <property type="component" value="Unassembled WGS sequence"/>
</dbReference>